<proteinExistence type="predicted"/>
<dbReference type="Gene3D" id="3.40.50.300">
    <property type="entry name" value="P-loop containing nucleotide triphosphate hydrolases"/>
    <property type="match status" value="1"/>
</dbReference>
<organism evidence="1 2">
    <name type="scientific">Clostridium yunnanense</name>
    <dbReference type="NCBI Taxonomy" id="2800325"/>
    <lineage>
        <taxon>Bacteria</taxon>
        <taxon>Bacillati</taxon>
        <taxon>Bacillota</taxon>
        <taxon>Clostridia</taxon>
        <taxon>Eubacteriales</taxon>
        <taxon>Clostridiaceae</taxon>
        <taxon>Clostridium</taxon>
    </lineage>
</organism>
<evidence type="ECO:0000313" key="1">
    <source>
        <dbReference type="EMBL" id="MBK1810418.1"/>
    </source>
</evidence>
<dbReference type="InterPro" id="IPR027417">
    <property type="entry name" value="P-loop_NTPase"/>
</dbReference>
<evidence type="ECO:0000313" key="2">
    <source>
        <dbReference type="Proteomes" id="UP000596739"/>
    </source>
</evidence>
<accession>A0ABS1EM80</accession>
<protein>
    <submittedName>
        <fullName evidence="1">Uncharacterized protein</fullName>
    </submittedName>
</protein>
<reference evidence="2" key="1">
    <citation type="submission" date="2021-01" db="EMBL/GenBank/DDBJ databases">
        <title>Genome public.</title>
        <authorList>
            <person name="Liu C."/>
            <person name="Sun Q."/>
        </authorList>
    </citation>
    <scope>NUCLEOTIDE SEQUENCE [LARGE SCALE GENOMIC DNA]</scope>
    <source>
        <strain evidence="2">YIM B02505</strain>
    </source>
</reference>
<dbReference type="Proteomes" id="UP000596739">
    <property type="component" value="Unassembled WGS sequence"/>
</dbReference>
<name>A0ABS1EM80_9CLOT</name>
<sequence length="185" mass="20634">MLLIGSTGRNSGKTTLAASLIRKWKDEISIIALKITTIEHKNGKCPRGGEGCGICTNVEDNFELIEEINPDKNKDTSLLLSAGADKVYWLKCLNDHLEEGIEYFMSKVSKDALIICESNRLRNVVLPGSFVMIKNICNDSIKKSAGEVIDKADYILENDFTNKIDDFINNIVIEKDKVGIRVRIV</sequence>
<keyword evidence="2" id="KW-1185">Reference proteome</keyword>
<dbReference type="EMBL" id="JAENHN010000023">
    <property type="protein sequence ID" value="MBK1810418.1"/>
    <property type="molecule type" value="Genomic_DNA"/>
</dbReference>
<gene>
    <name evidence="1" type="ORF">JHL18_07185</name>
</gene>
<comment type="caution">
    <text evidence="1">The sequence shown here is derived from an EMBL/GenBank/DDBJ whole genome shotgun (WGS) entry which is preliminary data.</text>
</comment>